<sequence>MKTLLSIFSIITLSLSTAVIPVNDDPSTQQLTFDGYEGGYYFFSDEAYQAVVLESDSELVMDLKNNDAVGEQFEVAYEPKAQTETSSSQGTIESIKKIK</sequence>
<proteinExistence type="predicted"/>
<feature type="chain" id="PRO_5009915456" evidence="2">
    <location>
        <begin position="19"/>
        <end position="99"/>
    </location>
</feature>
<evidence type="ECO:0000313" key="6">
    <source>
        <dbReference type="Proteomes" id="UP000290037"/>
    </source>
</evidence>
<dbReference type="RefSeq" id="WP_009779456.1">
    <property type="nucleotide sequence ID" value="NZ_FQXT01000006.1"/>
</dbReference>
<accession>A0A1M5ZIY3</accession>
<dbReference type="EMBL" id="FQXT01000006">
    <property type="protein sequence ID" value="SHI24172.1"/>
    <property type="molecule type" value="Genomic_DNA"/>
</dbReference>
<dbReference type="Proteomes" id="UP000290037">
    <property type="component" value="Unassembled WGS sequence"/>
</dbReference>
<reference evidence="3 6" key="3">
    <citation type="submission" date="2018-07" db="EMBL/GenBank/DDBJ databases">
        <title>Leeuwenhoekiella genomics.</title>
        <authorList>
            <person name="Tahon G."/>
            <person name="Willems A."/>
        </authorList>
    </citation>
    <scope>NUCLEOTIDE SEQUENCE [LARGE SCALE GENOMIC DNA]</scope>
    <source>
        <strain evidence="3 6">LMG 24856</strain>
    </source>
</reference>
<reference evidence="5" key="2">
    <citation type="submission" date="2016-11" db="EMBL/GenBank/DDBJ databases">
        <authorList>
            <person name="Varghese N."/>
            <person name="Submissions S."/>
        </authorList>
    </citation>
    <scope>NUCLEOTIDE SEQUENCE [LARGE SCALE GENOMIC DNA]</scope>
    <source>
        <strain evidence="5">DSM 19859</strain>
    </source>
</reference>
<dbReference type="Proteomes" id="UP000184240">
    <property type="component" value="Unassembled WGS sequence"/>
</dbReference>
<reference evidence="4" key="1">
    <citation type="submission" date="2016-11" db="EMBL/GenBank/DDBJ databases">
        <authorList>
            <person name="Jaros S."/>
            <person name="Januszkiewicz K."/>
            <person name="Wedrychowicz H."/>
        </authorList>
    </citation>
    <scope>NUCLEOTIDE SEQUENCE [LARGE SCALE GENOMIC DNA]</scope>
    <source>
        <strain evidence="4">DSM 19859</strain>
    </source>
</reference>
<evidence type="ECO:0000313" key="5">
    <source>
        <dbReference type="Proteomes" id="UP000184240"/>
    </source>
</evidence>
<feature type="signal peptide" evidence="2">
    <location>
        <begin position="1"/>
        <end position="18"/>
    </location>
</feature>
<evidence type="ECO:0000256" key="1">
    <source>
        <dbReference type="SAM" id="MobiDB-lite"/>
    </source>
</evidence>
<dbReference type="EMBL" id="QOVN01000006">
    <property type="protein sequence ID" value="RXG27762.1"/>
    <property type="molecule type" value="Genomic_DNA"/>
</dbReference>
<evidence type="ECO:0000313" key="3">
    <source>
        <dbReference type="EMBL" id="RXG27762.1"/>
    </source>
</evidence>
<feature type="compositionally biased region" description="Polar residues" evidence="1">
    <location>
        <begin position="82"/>
        <end position="92"/>
    </location>
</feature>
<feature type="region of interest" description="Disordered" evidence="1">
    <location>
        <begin position="80"/>
        <end position="99"/>
    </location>
</feature>
<dbReference type="OrthoDB" id="1453558at2"/>
<dbReference type="AlphaFoldDB" id="A0A1M5ZIY3"/>
<dbReference type="STRING" id="573501.SAMN04487999_3127"/>
<organism evidence="4 5">
    <name type="scientific">Leeuwenhoekiella palythoae</name>
    <dbReference type="NCBI Taxonomy" id="573501"/>
    <lineage>
        <taxon>Bacteria</taxon>
        <taxon>Pseudomonadati</taxon>
        <taxon>Bacteroidota</taxon>
        <taxon>Flavobacteriia</taxon>
        <taxon>Flavobacteriales</taxon>
        <taxon>Flavobacteriaceae</taxon>
        <taxon>Leeuwenhoekiella</taxon>
    </lineage>
</organism>
<keyword evidence="6" id="KW-1185">Reference proteome</keyword>
<gene>
    <name evidence="3" type="ORF">DSM01_2880</name>
    <name evidence="4" type="ORF">SAMN04487999_3127</name>
</gene>
<keyword evidence="2" id="KW-0732">Signal</keyword>
<protein>
    <submittedName>
        <fullName evidence="4">Uncharacterized protein</fullName>
    </submittedName>
</protein>
<name>A0A1M5ZIY3_9FLAO</name>
<evidence type="ECO:0000256" key="2">
    <source>
        <dbReference type="SAM" id="SignalP"/>
    </source>
</evidence>
<evidence type="ECO:0000313" key="4">
    <source>
        <dbReference type="EMBL" id="SHI24172.1"/>
    </source>
</evidence>